<evidence type="ECO:0000256" key="1">
    <source>
        <dbReference type="SAM" id="MobiDB-lite"/>
    </source>
</evidence>
<organism evidence="2 3">
    <name type="scientific">Dimargaris cristalligena</name>
    <dbReference type="NCBI Taxonomy" id="215637"/>
    <lineage>
        <taxon>Eukaryota</taxon>
        <taxon>Fungi</taxon>
        <taxon>Fungi incertae sedis</taxon>
        <taxon>Zoopagomycota</taxon>
        <taxon>Kickxellomycotina</taxon>
        <taxon>Dimargaritomycetes</taxon>
        <taxon>Dimargaritales</taxon>
        <taxon>Dimargaritaceae</taxon>
        <taxon>Dimargaris</taxon>
    </lineage>
</organism>
<name>A0A4P9ZTM1_9FUNG</name>
<gene>
    <name evidence="2" type="ORF">BJ085DRAFT_35829</name>
</gene>
<keyword evidence="3" id="KW-1185">Reference proteome</keyword>
<dbReference type="Proteomes" id="UP000268162">
    <property type="component" value="Unassembled WGS sequence"/>
</dbReference>
<reference evidence="3" key="1">
    <citation type="journal article" date="2018" name="Nat. Microbiol.">
        <title>Leveraging single-cell genomics to expand the fungal tree of life.</title>
        <authorList>
            <person name="Ahrendt S.R."/>
            <person name="Quandt C.A."/>
            <person name="Ciobanu D."/>
            <person name="Clum A."/>
            <person name="Salamov A."/>
            <person name="Andreopoulos B."/>
            <person name="Cheng J.F."/>
            <person name="Woyke T."/>
            <person name="Pelin A."/>
            <person name="Henrissat B."/>
            <person name="Reynolds N.K."/>
            <person name="Benny G.L."/>
            <person name="Smith M.E."/>
            <person name="James T.Y."/>
            <person name="Grigoriev I.V."/>
        </authorList>
    </citation>
    <scope>NUCLEOTIDE SEQUENCE [LARGE SCALE GENOMIC DNA]</scope>
    <source>
        <strain evidence="3">RSA 468</strain>
    </source>
</reference>
<sequence>MSNKSFIRFLGKANPAPTVKKLGRMLRGTKASYSTSTTTSNTNSDGSTPPSLSSSSATLTATSSRFSFFSIRSARRVAKKLTSDVFDESRTNAPVGGRHTISHIPKARSTAGPKKIPVIGYFSTVDAPSALGLTLFGGDSTAEGSDVDSLTTGSFVSLPGSASPDGTVAIRGRGGNGGGDLGDAYGVPPNVHPMAGPVPAEMAELHAQRYLMASTAHAIQTQLDGAQFMADGEDVEYQQLQTQLGALQYHLACIDAALLARHCGNKLRQVYPPYGY</sequence>
<accession>A0A4P9ZTM1</accession>
<evidence type="ECO:0000313" key="3">
    <source>
        <dbReference type="Proteomes" id="UP000268162"/>
    </source>
</evidence>
<dbReference type="AlphaFoldDB" id="A0A4P9ZTM1"/>
<dbReference type="EMBL" id="ML002719">
    <property type="protein sequence ID" value="RKP36102.1"/>
    <property type="molecule type" value="Genomic_DNA"/>
</dbReference>
<proteinExistence type="predicted"/>
<evidence type="ECO:0000313" key="2">
    <source>
        <dbReference type="EMBL" id="RKP36102.1"/>
    </source>
</evidence>
<protein>
    <submittedName>
        <fullName evidence="2">Uncharacterized protein</fullName>
    </submittedName>
</protein>
<feature type="region of interest" description="Disordered" evidence="1">
    <location>
        <begin position="30"/>
        <end position="56"/>
    </location>
</feature>